<dbReference type="SUPFAM" id="SSF82866">
    <property type="entry name" value="Multidrug efflux transporter AcrB transmembrane domain"/>
    <property type="match status" value="1"/>
</dbReference>
<dbReference type="RefSeq" id="WP_175904277.1">
    <property type="nucleotide sequence ID" value="NZ_CADEUP010000007.1"/>
</dbReference>
<evidence type="ECO:0000313" key="2">
    <source>
        <dbReference type="EMBL" id="SQA51861.1"/>
    </source>
</evidence>
<keyword evidence="1" id="KW-0472">Membrane</keyword>
<dbReference type="PANTHER" id="PTHR32063:SF21">
    <property type="entry name" value="MULTIDRUG RESISTANCE PROTEIN MDTB"/>
    <property type="match status" value="1"/>
</dbReference>
<feature type="transmembrane region" description="Helical" evidence="1">
    <location>
        <begin position="65"/>
        <end position="85"/>
    </location>
</feature>
<comment type="caution">
    <text evidence="2">The sequence shown here is derived from an EMBL/GenBank/DDBJ whole genome shotgun (WGS) entry which is preliminary data.</text>
</comment>
<sequence>MSPISVSHQGLFPAVTISFNLAPRQLLGNAVAAIRAAEAVAAAGKPDTLTGTFHAFQASLASEPYLIFAALFGALPLAIGHGTGAKLRVPLGIAIAGGLILSQPLTLFTTPVVYLYSDRLARLFECGAGDDDELLESVAEAEQSA</sequence>
<dbReference type="Proteomes" id="UP000250416">
    <property type="component" value="Unassembled WGS sequence"/>
</dbReference>
<keyword evidence="1" id="KW-0812">Transmembrane</keyword>
<accession>A0AAE8NI12</accession>
<dbReference type="InterPro" id="IPR001036">
    <property type="entry name" value="Acrflvin-R"/>
</dbReference>
<name>A0AAE8NI12_BURCE</name>
<organism evidence="2 3">
    <name type="scientific">Burkholderia cepacia</name>
    <name type="common">Pseudomonas cepacia</name>
    <dbReference type="NCBI Taxonomy" id="292"/>
    <lineage>
        <taxon>Bacteria</taxon>
        <taxon>Pseudomonadati</taxon>
        <taxon>Pseudomonadota</taxon>
        <taxon>Betaproteobacteria</taxon>
        <taxon>Burkholderiales</taxon>
        <taxon>Burkholderiaceae</taxon>
        <taxon>Burkholderia</taxon>
        <taxon>Burkholderia cepacia complex</taxon>
    </lineage>
</organism>
<dbReference type="GO" id="GO:0042910">
    <property type="term" value="F:xenobiotic transmembrane transporter activity"/>
    <property type="evidence" value="ECO:0007669"/>
    <property type="project" value="TreeGrafter"/>
</dbReference>
<dbReference type="EMBL" id="UARD01000030">
    <property type="protein sequence ID" value="SQA51861.1"/>
    <property type="molecule type" value="Genomic_DNA"/>
</dbReference>
<gene>
    <name evidence="2" type="primary">mdtC_3</name>
    <name evidence="2" type="ORF">NCTC10661_04998</name>
</gene>
<reference evidence="2 3" key="1">
    <citation type="submission" date="2018-06" db="EMBL/GenBank/DDBJ databases">
        <authorList>
            <consortium name="Pathogen Informatics"/>
            <person name="Doyle S."/>
        </authorList>
    </citation>
    <scope>NUCLEOTIDE SEQUENCE [LARGE SCALE GENOMIC DNA]</scope>
    <source>
        <strain evidence="2 3">NCTC10661</strain>
    </source>
</reference>
<evidence type="ECO:0000313" key="3">
    <source>
        <dbReference type="Proteomes" id="UP000250416"/>
    </source>
</evidence>
<dbReference type="Gene3D" id="1.20.1640.10">
    <property type="entry name" value="Multidrug efflux transporter AcrB transmembrane domain"/>
    <property type="match status" value="1"/>
</dbReference>
<proteinExistence type="predicted"/>
<protein>
    <submittedName>
        <fullName evidence="2">Multidrug resistance protein MdtC</fullName>
    </submittedName>
</protein>
<feature type="transmembrane region" description="Helical" evidence="1">
    <location>
        <begin position="91"/>
        <end position="116"/>
    </location>
</feature>
<dbReference type="GO" id="GO:0005886">
    <property type="term" value="C:plasma membrane"/>
    <property type="evidence" value="ECO:0007669"/>
    <property type="project" value="TreeGrafter"/>
</dbReference>
<dbReference type="Pfam" id="PF00873">
    <property type="entry name" value="ACR_tran"/>
    <property type="match status" value="1"/>
</dbReference>
<dbReference type="PANTHER" id="PTHR32063">
    <property type="match status" value="1"/>
</dbReference>
<keyword evidence="1" id="KW-1133">Transmembrane helix</keyword>
<dbReference type="AlphaFoldDB" id="A0AAE8NI12"/>
<evidence type="ECO:0000256" key="1">
    <source>
        <dbReference type="SAM" id="Phobius"/>
    </source>
</evidence>